<dbReference type="Proteomes" id="UP000641139">
    <property type="component" value="Unassembled WGS sequence"/>
</dbReference>
<dbReference type="EMBL" id="JAEFDC010000020">
    <property type="protein sequence ID" value="MBI1648144.1"/>
    <property type="molecule type" value="Genomic_DNA"/>
</dbReference>
<proteinExistence type="predicted"/>
<protein>
    <submittedName>
        <fullName evidence="1">Uncharacterized protein</fullName>
    </submittedName>
</protein>
<comment type="caution">
    <text evidence="1">The sequence shown here is derived from an EMBL/GenBank/DDBJ whole genome shotgun (WGS) entry which is preliminary data.</text>
</comment>
<reference evidence="1 2" key="1">
    <citation type="journal article" date="2021" name="Int. J. Syst. Evol. Microbiol.">
        <title>Capnocytophaga periodontitidis sp. nov., isolated from subgingival plaque of periodontitis patient.</title>
        <authorList>
            <person name="Zhang Y."/>
            <person name="Qiao D."/>
            <person name="Shi W."/>
            <person name="Wu D."/>
            <person name="Cai M."/>
        </authorList>
    </citation>
    <scope>NUCLEOTIDE SEQUENCE [LARGE SCALE GENOMIC DNA]</scope>
    <source>
        <strain evidence="1 2">051621</strain>
    </source>
</reference>
<name>A0ABS0SQY2_9FLAO</name>
<accession>A0ABS0SQY2</accession>
<gene>
    <name evidence="1" type="ORF">I7X30_13915</name>
</gene>
<evidence type="ECO:0000313" key="1">
    <source>
        <dbReference type="EMBL" id="MBI1648144.1"/>
    </source>
</evidence>
<dbReference type="RefSeq" id="WP_198467702.1">
    <property type="nucleotide sequence ID" value="NZ_JAEFDC010000020.1"/>
</dbReference>
<keyword evidence="2" id="KW-1185">Reference proteome</keyword>
<evidence type="ECO:0000313" key="2">
    <source>
        <dbReference type="Proteomes" id="UP000641139"/>
    </source>
</evidence>
<sequence>MNNELNTLLDSLFLLGKEKLIANKEISNILVSNLKDKDEQIKYLSFLLDNSYLNEKNIDLIEIEISYRTNNNSFDVESSFISSEPDTFKSLTINGTFEQIAPKIEEFIKSCYDMYPEIVKLYTIKK</sequence>
<organism evidence="1 2">
    <name type="scientific">Capnocytophaga periodontitidis</name>
    <dbReference type="NCBI Taxonomy" id="2795027"/>
    <lineage>
        <taxon>Bacteria</taxon>
        <taxon>Pseudomonadati</taxon>
        <taxon>Bacteroidota</taxon>
        <taxon>Flavobacteriia</taxon>
        <taxon>Flavobacteriales</taxon>
        <taxon>Flavobacteriaceae</taxon>
        <taxon>Capnocytophaga</taxon>
    </lineage>
</organism>